<comment type="caution">
    <text evidence="1">The sequence shown here is derived from an EMBL/GenBank/DDBJ whole genome shotgun (WGS) entry which is preliminary data.</text>
</comment>
<reference evidence="1 2" key="1">
    <citation type="journal article" date="2019" name="Int. J. Syst. Evol. Microbiol.">
        <title>The Global Catalogue of Microorganisms (GCM) 10K type strain sequencing project: providing services to taxonomists for standard genome sequencing and annotation.</title>
        <authorList>
            <consortium name="The Broad Institute Genomics Platform"/>
            <consortium name="The Broad Institute Genome Sequencing Center for Infectious Disease"/>
            <person name="Wu L."/>
            <person name="Ma J."/>
        </authorList>
    </citation>
    <scope>NUCLEOTIDE SEQUENCE [LARGE SCALE GENOMIC DNA]</scope>
    <source>
        <strain evidence="1 2">JCM 14735</strain>
    </source>
</reference>
<sequence>MATPHDYGFEFQDATGLTDEDFQKLMATEPQKYPEHLQIALSLERWVDSVKGRLASGEVNSMDHKRLEGLRVALPEVAAALREGQFLPGRQFRGLTDAQVEDAERAADTKLRAAFEEGFNG</sequence>
<dbReference type="Proteomes" id="UP001501204">
    <property type="component" value="Unassembled WGS sequence"/>
</dbReference>
<evidence type="ECO:0000313" key="2">
    <source>
        <dbReference type="Proteomes" id="UP001501204"/>
    </source>
</evidence>
<dbReference type="RefSeq" id="WP_344119776.1">
    <property type="nucleotide sequence ID" value="NZ_BAAAOA010000008.1"/>
</dbReference>
<keyword evidence="2" id="KW-1185">Reference proteome</keyword>
<proteinExistence type="predicted"/>
<organism evidence="1 2">
    <name type="scientific">Kocuria aegyptia</name>
    <dbReference type="NCBI Taxonomy" id="330943"/>
    <lineage>
        <taxon>Bacteria</taxon>
        <taxon>Bacillati</taxon>
        <taxon>Actinomycetota</taxon>
        <taxon>Actinomycetes</taxon>
        <taxon>Micrococcales</taxon>
        <taxon>Micrococcaceae</taxon>
        <taxon>Kocuria</taxon>
    </lineage>
</organism>
<gene>
    <name evidence="1" type="ORF">GCM10009767_06580</name>
</gene>
<protein>
    <submittedName>
        <fullName evidence="1">Uncharacterized protein</fullName>
    </submittedName>
</protein>
<dbReference type="EMBL" id="BAAAOA010000008">
    <property type="protein sequence ID" value="GAA1750368.1"/>
    <property type="molecule type" value="Genomic_DNA"/>
</dbReference>
<accession>A0ABN2K895</accession>
<name>A0ABN2K895_9MICC</name>
<evidence type="ECO:0000313" key="1">
    <source>
        <dbReference type="EMBL" id="GAA1750368.1"/>
    </source>
</evidence>